<organism evidence="1 2">
    <name type="scientific">Natronocella acetinitrilica</name>
    <dbReference type="NCBI Taxonomy" id="414046"/>
    <lineage>
        <taxon>Bacteria</taxon>
        <taxon>Pseudomonadati</taxon>
        <taxon>Pseudomonadota</taxon>
        <taxon>Gammaproteobacteria</taxon>
        <taxon>Chromatiales</taxon>
        <taxon>Ectothiorhodospiraceae</taxon>
        <taxon>Natronocella</taxon>
    </lineage>
</organism>
<dbReference type="RefSeq" id="WP_301289605.1">
    <property type="nucleotide sequence ID" value="NZ_JALJXV010000013.1"/>
</dbReference>
<reference evidence="1" key="1">
    <citation type="submission" date="2022-03" db="EMBL/GenBank/DDBJ databases">
        <title>Genomic Encyclopedia of Type Strains, Phase III (KMG-III): the genomes of soil and plant-associated and newly described type strains.</title>
        <authorList>
            <person name="Whitman W."/>
        </authorList>
    </citation>
    <scope>NUCLEOTIDE SEQUENCE</scope>
    <source>
        <strain evidence="1">ANL 6-2</strain>
    </source>
</reference>
<accession>A0AAE3KI58</accession>
<gene>
    <name evidence="1" type="ORF">J2T57_004221</name>
</gene>
<protein>
    <submittedName>
        <fullName evidence="1">Uncharacterized protein</fullName>
    </submittedName>
</protein>
<dbReference type="Proteomes" id="UP001205843">
    <property type="component" value="Unassembled WGS sequence"/>
</dbReference>
<evidence type="ECO:0000313" key="1">
    <source>
        <dbReference type="EMBL" id="MCP1677047.1"/>
    </source>
</evidence>
<dbReference type="EMBL" id="JALJXV010000013">
    <property type="protein sequence ID" value="MCP1677047.1"/>
    <property type="molecule type" value="Genomic_DNA"/>
</dbReference>
<comment type="caution">
    <text evidence="1">The sequence shown here is derived from an EMBL/GenBank/DDBJ whole genome shotgun (WGS) entry which is preliminary data.</text>
</comment>
<name>A0AAE3KI58_9GAMM</name>
<sequence>MERFTATWFENFLLQECVPQATGLKNRLEHLMRTAPKVNP</sequence>
<keyword evidence="2" id="KW-1185">Reference proteome</keyword>
<proteinExistence type="predicted"/>
<dbReference type="AlphaFoldDB" id="A0AAE3KI58"/>
<evidence type="ECO:0000313" key="2">
    <source>
        <dbReference type="Proteomes" id="UP001205843"/>
    </source>
</evidence>